<accession>A0A9W9HUL0</accession>
<feature type="region of interest" description="Disordered" evidence="1">
    <location>
        <begin position="297"/>
        <end position="318"/>
    </location>
</feature>
<evidence type="ECO:0000313" key="2">
    <source>
        <dbReference type="EMBL" id="KAJ5156787.1"/>
    </source>
</evidence>
<comment type="caution">
    <text evidence="2">The sequence shown here is derived from an EMBL/GenBank/DDBJ whole genome shotgun (WGS) entry which is preliminary data.</text>
</comment>
<feature type="compositionally biased region" description="Basic and acidic residues" evidence="1">
    <location>
        <begin position="300"/>
        <end position="309"/>
    </location>
</feature>
<dbReference type="AlphaFoldDB" id="A0A9W9HUL0"/>
<sequence length="723" mass="78355">MSASIAFATSTRRPALSQLVAANSPPSRSIWRYARHQQPSGDKMERISQRIDKYHRHPLASTRSKAETRDWPSTTHRQSTGGWAVSHSRSGFSDLSAGREQTSYNATFGNRSFKPDGSWTGSLPSFLKIQDSAHCQGATFPSKAHLQDFNFTRSSHYNHLEGFRYDPISGRMVPEPPRPETQQQTPEEIHEHVIDCPPGSEVEAKFASNPIAVEDGQFQPGPSTAARYSALSSIPNSKSVDCSPGSELEALFAANPASFQEAKVQARIPEESAHKPNIHIACPRATNSSRFLSLSLSHRKGPESKKPRNADVGLGSLGNVECPPGSELEAMFISKPTTRAKSSRPIDTFDAHTTVQQTGIPVDCPPGSELEAKFATELPNESTRNIPHDGETHSVECSPGNEIEAKIVSDIANQKSQQPKSSETVECAPGSELEAMFITDPAAAAETHLKPTVAAEPANTKKANVTVDCQPGSELEAKMISDAMTDGNTENLGALQASEIRARYTPKPRPTQKLDFDGSEDRVGDFLSQQQHAATKTDSVAYRILAYDSAVSQVTTTEAESFFGDNDTAQPHEILARLHNPAKFVPYFAQLQQEGFEIATGGGDILVFKNAVSTPKQDVAQAALEQNPQVHAQISQYLRHDSYPTNTPGPSFKPHPGSGPSNDRGEVSPAEANSLFRKMMVAGIATAASCYAIGVVIEYFRTGGQDGRGIDGFTAFESDRRQD</sequence>
<feature type="region of interest" description="Disordered" evidence="1">
    <location>
        <begin position="1"/>
        <end position="21"/>
    </location>
</feature>
<dbReference type="Proteomes" id="UP001146351">
    <property type="component" value="Unassembled WGS sequence"/>
</dbReference>
<reference evidence="2" key="2">
    <citation type="journal article" date="2023" name="IMA Fungus">
        <title>Comparative genomic study of the Penicillium genus elucidates a diverse pangenome and 15 lateral gene transfer events.</title>
        <authorList>
            <person name="Petersen C."/>
            <person name="Sorensen T."/>
            <person name="Nielsen M.R."/>
            <person name="Sondergaard T.E."/>
            <person name="Sorensen J.L."/>
            <person name="Fitzpatrick D.A."/>
            <person name="Frisvad J.C."/>
            <person name="Nielsen K.L."/>
        </authorList>
    </citation>
    <scope>NUCLEOTIDE SEQUENCE</scope>
    <source>
        <strain evidence="2">IBT 21917</strain>
    </source>
</reference>
<name>A0A9W9HUL0_9EURO</name>
<evidence type="ECO:0000313" key="3">
    <source>
        <dbReference type="Proteomes" id="UP001146351"/>
    </source>
</evidence>
<evidence type="ECO:0000256" key="1">
    <source>
        <dbReference type="SAM" id="MobiDB-lite"/>
    </source>
</evidence>
<organism evidence="2 3">
    <name type="scientific">Penicillium capsulatum</name>
    <dbReference type="NCBI Taxonomy" id="69766"/>
    <lineage>
        <taxon>Eukaryota</taxon>
        <taxon>Fungi</taxon>
        <taxon>Dikarya</taxon>
        <taxon>Ascomycota</taxon>
        <taxon>Pezizomycotina</taxon>
        <taxon>Eurotiomycetes</taxon>
        <taxon>Eurotiomycetidae</taxon>
        <taxon>Eurotiales</taxon>
        <taxon>Aspergillaceae</taxon>
        <taxon>Penicillium</taxon>
    </lineage>
</organism>
<keyword evidence="3" id="KW-1185">Reference proteome</keyword>
<feature type="compositionally biased region" description="Polar residues" evidence="1">
    <location>
        <begin position="71"/>
        <end position="96"/>
    </location>
</feature>
<protein>
    <submittedName>
        <fullName evidence="2">Uncharacterized protein</fullName>
    </submittedName>
</protein>
<proteinExistence type="predicted"/>
<reference evidence="2" key="1">
    <citation type="submission" date="2022-11" db="EMBL/GenBank/DDBJ databases">
        <authorList>
            <person name="Petersen C."/>
        </authorList>
    </citation>
    <scope>NUCLEOTIDE SEQUENCE</scope>
    <source>
        <strain evidence="2">IBT 21917</strain>
    </source>
</reference>
<feature type="region of interest" description="Disordered" evidence="1">
    <location>
        <begin position="640"/>
        <end position="668"/>
    </location>
</feature>
<feature type="compositionally biased region" description="Polar residues" evidence="1">
    <location>
        <begin position="1"/>
        <end position="12"/>
    </location>
</feature>
<dbReference type="OrthoDB" id="3946750at2759"/>
<gene>
    <name evidence="2" type="ORF">N7492_009590</name>
</gene>
<feature type="region of interest" description="Disordered" evidence="1">
    <location>
        <begin position="58"/>
        <end position="96"/>
    </location>
</feature>
<dbReference type="EMBL" id="JAPQKO010000006">
    <property type="protein sequence ID" value="KAJ5156787.1"/>
    <property type="molecule type" value="Genomic_DNA"/>
</dbReference>